<dbReference type="PANTHER" id="PTHR12147">
    <property type="entry name" value="METALLOPEPTIDASE M28 FAMILY MEMBER"/>
    <property type="match status" value="1"/>
</dbReference>
<reference evidence="11 12" key="1">
    <citation type="submission" date="2024-09" db="EMBL/GenBank/DDBJ databases">
        <authorList>
            <person name="Sun Q."/>
            <person name="Mori K."/>
        </authorList>
    </citation>
    <scope>NUCLEOTIDE SEQUENCE [LARGE SCALE GENOMIC DNA]</scope>
    <source>
        <strain evidence="11 12">TBRC 2205</strain>
    </source>
</reference>
<feature type="transmembrane region" description="Helical" evidence="9">
    <location>
        <begin position="498"/>
        <end position="521"/>
    </location>
</feature>
<dbReference type="InterPro" id="IPR006311">
    <property type="entry name" value="TAT_signal"/>
</dbReference>
<evidence type="ECO:0000256" key="5">
    <source>
        <dbReference type="ARBA" id="ARBA00022554"/>
    </source>
</evidence>
<evidence type="ECO:0000256" key="8">
    <source>
        <dbReference type="ARBA" id="ARBA00031512"/>
    </source>
</evidence>
<dbReference type="PANTHER" id="PTHR12147:SF58">
    <property type="entry name" value="VACUOLAR MEMBRANE PROTEASE"/>
    <property type="match status" value="1"/>
</dbReference>
<evidence type="ECO:0000256" key="2">
    <source>
        <dbReference type="ARBA" id="ARBA00004128"/>
    </source>
</evidence>
<feature type="transmembrane region" description="Helical" evidence="9">
    <location>
        <begin position="377"/>
        <end position="399"/>
    </location>
</feature>
<evidence type="ECO:0000313" key="12">
    <source>
        <dbReference type="Proteomes" id="UP001589894"/>
    </source>
</evidence>
<comment type="function">
    <text evidence="1">May be involved in vacuolar sorting and osmoregulation.</text>
</comment>
<name>A0ABV6NYJ9_9ACTN</name>
<keyword evidence="9" id="KW-0472">Membrane</keyword>
<dbReference type="InterPro" id="IPR007484">
    <property type="entry name" value="Peptidase_M28"/>
</dbReference>
<gene>
    <name evidence="11" type="ORF">ACFFHU_13435</name>
</gene>
<protein>
    <recommendedName>
        <fullName evidence="4">Vacuolar membrane protease</fullName>
    </recommendedName>
    <alternativeName>
        <fullName evidence="8">FXNA-related family protease 1</fullName>
    </alternativeName>
</protein>
<comment type="similarity">
    <text evidence="3">Belongs to the peptidase M28 family.</text>
</comment>
<keyword evidence="6 9" id="KW-1133">Transmembrane helix</keyword>
<proteinExistence type="inferred from homology"/>
<dbReference type="InterPro" id="IPR045175">
    <property type="entry name" value="M28_fam"/>
</dbReference>
<dbReference type="PROSITE" id="PS51318">
    <property type="entry name" value="TAT"/>
    <property type="match status" value="1"/>
</dbReference>
<evidence type="ECO:0000256" key="9">
    <source>
        <dbReference type="SAM" id="Phobius"/>
    </source>
</evidence>
<dbReference type="SUPFAM" id="SSF53187">
    <property type="entry name" value="Zn-dependent exopeptidases"/>
    <property type="match status" value="1"/>
</dbReference>
<evidence type="ECO:0000313" key="11">
    <source>
        <dbReference type="EMBL" id="MFC0565133.1"/>
    </source>
</evidence>
<feature type="transmembrane region" description="Helical" evidence="9">
    <location>
        <begin position="472"/>
        <end position="491"/>
    </location>
</feature>
<evidence type="ECO:0000256" key="6">
    <source>
        <dbReference type="ARBA" id="ARBA00022989"/>
    </source>
</evidence>
<evidence type="ECO:0000259" key="10">
    <source>
        <dbReference type="Pfam" id="PF04389"/>
    </source>
</evidence>
<comment type="caution">
    <text evidence="11">The sequence shown here is derived from an EMBL/GenBank/DDBJ whole genome shotgun (WGS) entry which is preliminary data.</text>
</comment>
<evidence type="ECO:0000256" key="7">
    <source>
        <dbReference type="ARBA" id="ARBA00023180"/>
    </source>
</evidence>
<keyword evidence="7" id="KW-0325">Glycoprotein</keyword>
<feature type="transmembrane region" description="Helical" evidence="9">
    <location>
        <begin position="446"/>
        <end position="466"/>
    </location>
</feature>
<keyword evidence="12" id="KW-1185">Reference proteome</keyword>
<evidence type="ECO:0000256" key="4">
    <source>
        <dbReference type="ARBA" id="ARBA00017435"/>
    </source>
</evidence>
<sequence length="794" mass="81290">MPLTLDRPADRVLARPRRRALAAAAAVLALLAVAAASVLGLRNPAPRPVGAPADVFSAGRAYQQVQAVATRPHVAGSEAGDQVRERLTGALRALGLETAVQDAVAPEAGQTTGVGGAMLGHVRNVVARLPGTNPSGRVFLVAHYDSVQTGPGANDDAAGVSTVLEVARALAAGPRPRNDVVFVLTDAEEACLCGASAFAGEAPLAAGGGVVLNLEARGSRGPAIMFETSRRNARLIDVYGAAAPHPVGTSFAVEVYRLLPNDTDFTAFDQHGFVGLNSAYIDGAAVYHTPLDTPASMDRSSLQAHGDNALGLTRAFGRTDLTRLRAGGDATYFPVPGLLVRYPGGLTWPLAGLALLAVLALAVLVRRTGRASWPRLAAGFGLGLLPIVLAPVAAQLLWLGITAIRPGYAELLDPYEPRWYRLAVLALAAAVLLTWYALLRRRLGPAALAVGGLGWLAVLGVVLAAVTPGGSYLAALPALAGAVGGLVALAVRRDGPWAVLAPTVAAAVAVLVLLPAVVLLFPALGMAQGGVAALFAVLLGLAALPVLELVFPAAGGQLGMAALRARRAAVAPALAAALATVAFAGAGLAVDRFDAAHPVPTHLMYALDAGTGQARWLSRETDPQPWTAPYVPGPAVSLAGDFPGLGDARLRTGPAPAAALPAPTLTVLADTRDGDRRALRLRLTPQRSGVRLLSLHVDGAATVRAATVAGRDVPVDERNTAAGPWSWGMIFQAPPPGGVEVDLTLSTSGPVRLRAMDGSDGLSGLPGFRPRPPTVGIVGSHTSELLAVARTYTL</sequence>
<dbReference type="Pfam" id="PF04389">
    <property type="entry name" value="Peptidase_M28"/>
    <property type="match status" value="1"/>
</dbReference>
<feature type="transmembrane region" description="Helical" evidence="9">
    <location>
        <begin position="346"/>
        <end position="365"/>
    </location>
</feature>
<keyword evidence="5" id="KW-0926">Vacuole</keyword>
<dbReference type="Proteomes" id="UP001589894">
    <property type="component" value="Unassembled WGS sequence"/>
</dbReference>
<keyword evidence="9" id="KW-0812">Transmembrane</keyword>
<feature type="domain" description="Peptidase M28" evidence="10">
    <location>
        <begin position="124"/>
        <end position="311"/>
    </location>
</feature>
<evidence type="ECO:0000256" key="3">
    <source>
        <dbReference type="ARBA" id="ARBA00010918"/>
    </source>
</evidence>
<dbReference type="Gene3D" id="3.40.630.10">
    <property type="entry name" value="Zn peptidases"/>
    <property type="match status" value="1"/>
</dbReference>
<accession>A0ABV6NYJ9</accession>
<comment type="subcellular location">
    <subcellularLocation>
        <location evidence="2">Vacuole membrane</location>
        <topology evidence="2">Multi-pass membrane protein</topology>
    </subcellularLocation>
</comment>
<organism evidence="11 12">
    <name type="scientific">Plantactinospora siamensis</name>
    <dbReference type="NCBI Taxonomy" id="555372"/>
    <lineage>
        <taxon>Bacteria</taxon>
        <taxon>Bacillati</taxon>
        <taxon>Actinomycetota</taxon>
        <taxon>Actinomycetes</taxon>
        <taxon>Micromonosporales</taxon>
        <taxon>Micromonosporaceae</taxon>
        <taxon>Plantactinospora</taxon>
    </lineage>
</organism>
<dbReference type="RefSeq" id="WP_377338689.1">
    <property type="nucleotide sequence ID" value="NZ_JBHLUE010000011.1"/>
</dbReference>
<feature type="transmembrane region" description="Helical" evidence="9">
    <location>
        <begin position="568"/>
        <end position="590"/>
    </location>
</feature>
<evidence type="ECO:0000256" key="1">
    <source>
        <dbReference type="ARBA" id="ARBA00003273"/>
    </source>
</evidence>
<dbReference type="EMBL" id="JBHLUE010000011">
    <property type="protein sequence ID" value="MFC0565133.1"/>
    <property type="molecule type" value="Genomic_DNA"/>
</dbReference>
<feature type="transmembrane region" description="Helical" evidence="9">
    <location>
        <begin position="419"/>
        <end position="439"/>
    </location>
</feature>
<feature type="transmembrane region" description="Helical" evidence="9">
    <location>
        <begin position="527"/>
        <end position="547"/>
    </location>
</feature>